<dbReference type="RefSeq" id="WP_380215732.1">
    <property type="nucleotide sequence ID" value="NZ_JBHTBN010000001.1"/>
</dbReference>
<organism evidence="2 3">
    <name type="scientific">Jejudonia soesokkakensis</name>
    <dbReference type="NCBI Taxonomy" id="1323432"/>
    <lineage>
        <taxon>Bacteria</taxon>
        <taxon>Pseudomonadati</taxon>
        <taxon>Bacteroidota</taxon>
        <taxon>Flavobacteriia</taxon>
        <taxon>Flavobacteriales</taxon>
        <taxon>Flavobacteriaceae</taxon>
        <taxon>Jejudonia</taxon>
    </lineage>
</organism>
<proteinExistence type="predicted"/>
<keyword evidence="3" id="KW-1185">Reference proteome</keyword>
<evidence type="ECO:0000259" key="1">
    <source>
        <dbReference type="PROSITE" id="PS51717"/>
    </source>
</evidence>
<dbReference type="EMBL" id="JBHTBN010000001">
    <property type="protein sequence ID" value="MFC7356210.1"/>
    <property type="molecule type" value="Genomic_DNA"/>
</dbReference>
<reference evidence="3" key="1">
    <citation type="journal article" date="2019" name="Int. J. Syst. Evol. Microbiol.">
        <title>The Global Catalogue of Microorganisms (GCM) 10K type strain sequencing project: providing services to taxonomists for standard genome sequencing and annotation.</title>
        <authorList>
            <consortium name="The Broad Institute Genomics Platform"/>
            <consortium name="The Broad Institute Genome Sequencing Center for Infectious Disease"/>
            <person name="Wu L."/>
            <person name="Ma J."/>
        </authorList>
    </citation>
    <scope>NUCLEOTIDE SEQUENCE [LARGE SCALE GENOMIC DNA]</scope>
    <source>
        <strain evidence="3">CGMCC 1.16306</strain>
    </source>
</reference>
<evidence type="ECO:0000313" key="3">
    <source>
        <dbReference type="Proteomes" id="UP001596415"/>
    </source>
</evidence>
<feature type="domain" description="VLIG-type G" evidence="1">
    <location>
        <begin position="1"/>
        <end position="33"/>
    </location>
</feature>
<accession>A0ABW2MQQ7</accession>
<comment type="caution">
    <text evidence="2">The sequence shown here is derived from an EMBL/GenBank/DDBJ whole genome shotgun (WGS) entry which is preliminary data.</text>
</comment>
<name>A0ABW2MQQ7_9FLAO</name>
<dbReference type="Proteomes" id="UP001596415">
    <property type="component" value="Unassembled WGS sequence"/>
</dbReference>
<sequence>MTVKEIKQHLLDHCKSTVEKRYQKITQTISDIQESLLEEDKSSAGDKHETGRAMLQIDRENAGKQLQEIENIQKVLPKIDVNATSDYARLGSLVYTDHATYFISISVGDVLVGKTHYLCVALHSPIGSFLSGKKKGDEFTFNAKMYKVTSVK</sequence>
<protein>
    <submittedName>
        <fullName evidence="2">3-oxoacyl-ACP synthase</fullName>
    </submittedName>
</protein>
<evidence type="ECO:0000313" key="2">
    <source>
        <dbReference type="EMBL" id="MFC7356210.1"/>
    </source>
</evidence>
<dbReference type="PROSITE" id="PS51717">
    <property type="entry name" value="G_VLIG"/>
    <property type="match status" value="1"/>
</dbReference>
<dbReference type="InterPro" id="IPR030383">
    <property type="entry name" value="G_VLIG_dom"/>
</dbReference>
<gene>
    <name evidence="2" type="ORF">ACFQO1_00805</name>
</gene>